<name>A0A4D9CSX7_9STRA</name>
<dbReference type="AlphaFoldDB" id="A0A4D9CSX7"/>
<protein>
    <submittedName>
        <fullName evidence="1">Uncharacterized protein</fullName>
    </submittedName>
</protein>
<gene>
    <name evidence="1" type="ORF">NSK_006431</name>
</gene>
<evidence type="ECO:0000313" key="2">
    <source>
        <dbReference type="Proteomes" id="UP000355283"/>
    </source>
</evidence>
<organism evidence="1 2">
    <name type="scientific">Nannochloropsis salina CCMP1776</name>
    <dbReference type="NCBI Taxonomy" id="1027361"/>
    <lineage>
        <taxon>Eukaryota</taxon>
        <taxon>Sar</taxon>
        <taxon>Stramenopiles</taxon>
        <taxon>Ochrophyta</taxon>
        <taxon>Eustigmatophyceae</taxon>
        <taxon>Eustigmatales</taxon>
        <taxon>Monodopsidaceae</taxon>
        <taxon>Microchloropsis</taxon>
        <taxon>Microchloropsis salina</taxon>
    </lineage>
</organism>
<evidence type="ECO:0000313" key="1">
    <source>
        <dbReference type="EMBL" id="TFJ82312.1"/>
    </source>
</evidence>
<reference evidence="1 2" key="1">
    <citation type="submission" date="2019-01" db="EMBL/GenBank/DDBJ databases">
        <title>Nuclear Genome Assembly of the Microalgal Biofuel strain Nannochloropsis salina CCMP1776.</title>
        <authorList>
            <person name="Hovde B."/>
        </authorList>
    </citation>
    <scope>NUCLEOTIDE SEQUENCE [LARGE SCALE GENOMIC DNA]</scope>
    <source>
        <strain evidence="1 2">CCMP1776</strain>
    </source>
</reference>
<keyword evidence="2" id="KW-1185">Reference proteome</keyword>
<dbReference type="Proteomes" id="UP000355283">
    <property type="component" value="Unassembled WGS sequence"/>
</dbReference>
<accession>A0A4D9CSX7</accession>
<sequence length="115" mass="11872">MDLVNKLVGGQGCTADGAVAARNPLARLVDSVLETAPGPTPALDVVRQEGGGVAPGLEAGLRAGAAGIQHHFHRRHYPPYGPPPPPPHVLEGRGLRREGGAPWAQEFVRGPPGAM</sequence>
<proteinExistence type="predicted"/>
<dbReference type="EMBL" id="SDOX01000118">
    <property type="protein sequence ID" value="TFJ82312.1"/>
    <property type="molecule type" value="Genomic_DNA"/>
</dbReference>
<comment type="caution">
    <text evidence="1">The sequence shown here is derived from an EMBL/GenBank/DDBJ whole genome shotgun (WGS) entry which is preliminary data.</text>
</comment>